<reference key="2">
    <citation type="submission" date="2011-03" db="EMBL/GenBank/DDBJ databases">
        <title>Complete Genome Sequence of a beneficial plant roots-associated bacterium Pseudomonas brassicacearum.</title>
        <authorList>
            <person name="Ortet P."/>
            <person name="Barakat M."/>
            <person name="Lalaouna D."/>
            <person name="Fochesato S."/>
            <person name="Barbe V."/>
            <person name="Santaella C."/>
            <person name="Heulin T."/>
            <person name="Achouak W."/>
        </authorList>
    </citation>
    <scope>NUCLEOTIDE SEQUENCE</scope>
    <source>
        <strain>NFM421</strain>
    </source>
</reference>
<organism evidence="1 2">
    <name type="scientific">Pseudomonas brassicacearum (strain NFM421)</name>
    <dbReference type="NCBI Taxonomy" id="994484"/>
    <lineage>
        <taxon>Bacteria</taxon>
        <taxon>Pseudomonadati</taxon>
        <taxon>Pseudomonadota</taxon>
        <taxon>Gammaproteobacteria</taxon>
        <taxon>Pseudomonadales</taxon>
        <taxon>Pseudomonadaceae</taxon>
        <taxon>Pseudomonas</taxon>
    </lineage>
</organism>
<evidence type="ECO:0000313" key="2">
    <source>
        <dbReference type="Proteomes" id="UP000006692"/>
    </source>
</evidence>
<accession>F2K6E2</accession>
<protein>
    <submittedName>
        <fullName evidence="1">Uncharacterized protein</fullName>
    </submittedName>
</protein>
<evidence type="ECO:0000313" key="1">
    <source>
        <dbReference type="EMBL" id="AEA71869.1"/>
    </source>
</evidence>
<sequence>MNILLVTRFREEIKKKFMLARPLLIDSAKRSTELNCPAQPVWHGAQAEKDR</sequence>
<dbReference type="Proteomes" id="UP000006692">
    <property type="component" value="Chromosome"/>
</dbReference>
<reference evidence="1 2" key="1">
    <citation type="journal article" date="2011" name="J. Bacteriol.">
        <title>Complete genome sequence of a beneficial plant root-associated bacterium, Pseudomonas brassicacearum.</title>
        <authorList>
            <person name="Ortet P."/>
            <person name="Barakat M."/>
            <person name="Lalaouna D."/>
            <person name="Fochesato S."/>
            <person name="Barbe V."/>
            <person name="Vacherie B."/>
            <person name="Santaella C."/>
            <person name="Heulin T."/>
            <person name="Achouak W."/>
        </authorList>
    </citation>
    <scope>NUCLEOTIDE SEQUENCE [LARGE SCALE GENOMIC DNA]</scope>
    <source>
        <strain evidence="1 2">NFM421</strain>
    </source>
</reference>
<dbReference type="KEGG" id="pba:PSEBR_m1689"/>
<name>F2K6E2_PSEBN</name>
<dbReference type="EMBL" id="CP002585">
    <property type="protein sequence ID" value="AEA71869.1"/>
    <property type="molecule type" value="Genomic_DNA"/>
</dbReference>
<dbReference type="AlphaFoldDB" id="F2K6E2"/>
<dbReference type="HOGENOM" id="CLU_3102711_0_0_6"/>
<proteinExistence type="predicted"/>
<gene>
    <name evidence="1" type="ORF">PSEBR_m1689</name>
</gene>